<organism evidence="1 2">
    <name type="scientific">Gossypium mustelinum</name>
    <name type="common">Cotton</name>
    <name type="synonym">Gossypium caicoense</name>
    <dbReference type="NCBI Taxonomy" id="34275"/>
    <lineage>
        <taxon>Eukaryota</taxon>
        <taxon>Viridiplantae</taxon>
        <taxon>Streptophyta</taxon>
        <taxon>Embryophyta</taxon>
        <taxon>Tracheophyta</taxon>
        <taxon>Spermatophyta</taxon>
        <taxon>Magnoliopsida</taxon>
        <taxon>eudicotyledons</taxon>
        <taxon>Gunneridae</taxon>
        <taxon>Pentapetalae</taxon>
        <taxon>rosids</taxon>
        <taxon>malvids</taxon>
        <taxon>Malvales</taxon>
        <taxon>Malvaceae</taxon>
        <taxon>Malvoideae</taxon>
        <taxon>Gossypium</taxon>
    </lineage>
</organism>
<protein>
    <submittedName>
        <fullName evidence="1">Uncharacterized protein</fullName>
    </submittedName>
</protein>
<evidence type="ECO:0000313" key="2">
    <source>
        <dbReference type="Proteomes" id="UP000323597"/>
    </source>
</evidence>
<sequence length="57" mass="6220">MHFHAMGSLLSGQKSGFELKTPTVSFKRKGRGSTLSSVELPNFKPLTFLSIIGIEPN</sequence>
<evidence type="ECO:0000313" key="1">
    <source>
        <dbReference type="EMBL" id="TYJ06939.1"/>
    </source>
</evidence>
<name>A0A5D2WZP1_GOSMU</name>
<dbReference type="Proteomes" id="UP000323597">
    <property type="component" value="Chromosome A12"/>
</dbReference>
<reference evidence="1 2" key="1">
    <citation type="submission" date="2019-07" db="EMBL/GenBank/DDBJ databases">
        <title>WGS assembly of Gossypium mustelinum.</title>
        <authorList>
            <person name="Chen Z.J."/>
            <person name="Sreedasyam A."/>
            <person name="Ando A."/>
            <person name="Song Q."/>
            <person name="De L."/>
            <person name="Hulse-Kemp A."/>
            <person name="Ding M."/>
            <person name="Ye W."/>
            <person name="Kirkbride R."/>
            <person name="Jenkins J."/>
            <person name="Plott C."/>
            <person name="Lovell J."/>
            <person name="Lin Y.-M."/>
            <person name="Vaughn R."/>
            <person name="Liu B."/>
            <person name="Li W."/>
            <person name="Simpson S."/>
            <person name="Scheffler B."/>
            <person name="Saski C."/>
            <person name="Grover C."/>
            <person name="Hu G."/>
            <person name="Conover J."/>
            <person name="Carlson J."/>
            <person name="Shu S."/>
            <person name="Boston L."/>
            <person name="Williams M."/>
            <person name="Peterson D."/>
            <person name="Mcgee K."/>
            <person name="Jones D."/>
            <person name="Wendel J."/>
            <person name="Stelly D."/>
            <person name="Grimwood J."/>
            <person name="Schmutz J."/>
        </authorList>
    </citation>
    <scope>NUCLEOTIDE SEQUENCE [LARGE SCALE GENOMIC DNA]</scope>
    <source>
        <strain evidence="1">1408120.09</strain>
    </source>
</reference>
<proteinExistence type="predicted"/>
<keyword evidence="2" id="KW-1185">Reference proteome</keyword>
<dbReference type="AlphaFoldDB" id="A0A5D2WZP1"/>
<accession>A0A5D2WZP1</accession>
<gene>
    <name evidence="1" type="ORF">E1A91_A12G269400v1</name>
</gene>
<dbReference type="EMBL" id="CM017647">
    <property type="protein sequence ID" value="TYJ06939.1"/>
    <property type="molecule type" value="Genomic_DNA"/>
</dbReference>